<dbReference type="PANTHER" id="PTHR45708:SF47">
    <property type="entry name" value="ENDOCHITINASE A"/>
    <property type="match status" value="1"/>
</dbReference>
<feature type="non-terminal residue" evidence="4">
    <location>
        <position position="661"/>
    </location>
</feature>
<organism evidence="4">
    <name type="scientific">Hypocrella siamensis</name>
    <dbReference type="NCBI Taxonomy" id="696354"/>
    <lineage>
        <taxon>Eukaryota</taxon>
        <taxon>Fungi</taxon>
        <taxon>Dikarya</taxon>
        <taxon>Ascomycota</taxon>
        <taxon>Pezizomycotina</taxon>
        <taxon>Sordariomycetes</taxon>
        <taxon>Hypocreomycetidae</taxon>
        <taxon>Hypocreales</taxon>
        <taxon>Clavicipitaceae</taxon>
        <taxon>Hypocrella</taxon>
    </lineage>
</organism>
<dbReference type="GO" id="GO:0005975">
    <property type="term" value="P:carbohydrate metabolic process"/>
    <property type="evidence" value="ECO:0007669"/>
    <property type="project" value="InterPro"/>
</dbReference>
<evidence type="ECO:0000313" key="4">
    <source>
        <dbReference type="EMBL" id="ANH56477.1"/>
    </source>
</evidence>
<protein>
    <recommendedName>
        <fullName evidence="3">GH18 domain-containing protein</fullName>
    </recommendedName>
</protein>
<evidence type="ECO:0000259" key="3">
    <source>
        <dbReference type="PROSITE" id="PS51910"/>
    </source>
</evidence>
<dbReference type="SUPFAM" id="SSF51445">
    <property type="entry name" value="(Trans)glycosidases"/>
    <property type="match status" value="1"/>
</dbReference>
<dbReference type="Gene3D" id="3.20.20.80">
    <property type="entry name" value="Glycosidases"/>
    <property type="match status" value="1"/>
</dbReference>
<feature type="domain" description="GH18" evidence="3">
    <location>
        <begin position="23"/>
        <end position="330"/>
    </location>
</feature>
<dbReference type="PANTHER" id="PTHR45708">
    <property type="entry name" value="ENDOCHITINASE"/>
    <property type="match status" value="1"/>
</dbReference>
<proteinExistence type="predicted"/>
<name>A0A173GNA7_9HYPO</name>
<feature type="compositionally biased region" description="Polar residues" evidence="2">
    <location>
        <begin position="620"/>
        <end position="635"/>
    </location>
</feature>
<dbReference type="InterPro" id="IPR017853">
    <property type="entry name" value="GH"/>
</dbReference>
<dbReference type="GO" id="GO:0005576">
    <property type="term" value="C:extracellular region"/>
    <property type="evidence" value="ECO:0007669"/>
    <property type="project" value="TreeGrafter"/>
</dbReference>
<dbReference type="InterPro" id="IPR050542">
    <property type="entry name" value="Glycosyl_Hydrlase18_Chitinase"/>
</dbReference>
<dbReference type="EMBL" id="KU202567">
    <property type="protein sequence ID" value="ANH56477.1"/>
    <property type="molecule type" value="Genomic_DNA"/>
</dbReference>
<feature type="region of interest" description="Disordered" evidence="2">
    <location>
        <begin position="548"/>
        <end position="635"/>
    </location>
</feature>
<evidence type="ECO:0000256" key="1">
    <source>
        <dbReference type="ARBA" id="ARBA00023026"/>
    </source>
</evidence>
<keyword evidence="1" id="KW-0843">Virulence</keyword>
<dbReference type="GO" id="GO:0004568">
    <property type="term" value="F:chitinase activity"/>
    <property type="evidence" value="ECO:0007669"/>
    <property type="project" value="TreeGrafter"/>
</dbReference>
<dbReference type="InterPro" id="IPR001223">
    <property type="entry name" value="Glyco_hydro18_cat"/>
</dbReference>
<feature type="region of interest" description="Disordered" evidence="2">
    <location>
        <begin position="335"/>
        <end position="378"/>
    </location>
</feature>
<feature type="compositionally biased region" description="Low complexity" evidence="2">
    <location>
        <begin position="367"/>
        <end position="378"/>
    </location>
</feature>
<evidence type="ECO:0000256" key="2">
    <source>
        <dbReference type="SAM" id="MobiDB-lite"/>
    </source>
</evidence>
<reference evidence="4" key="1">
    <citation type="journal article" date="2016" name="BMC Genomics">
        <title>Genome sequence and comparative analysis of clavicipitaceous insect-pathogenic fungus Aschersonia badia with Metarhizium spp.</title>
        <authorList>
            <person name="Agrawal Y."/>
            <person name="Narwani T."/>
            <person name="Subramanian S."/>
        </authorList>
    </citation>
    <scope>NUCLEOTIDE SEQUENCE</scope>
    <source>
        <strain evidence="4">MTCC 10142</strain>
    </source>
</reference>
<dbReference type="Pfam" id="PF00704">
    <property type="entry name" value="Glyco_hydro_18"/>
    <property type="match status" value="1"/>
</dbReference>
<accession>A0A173GNA7</accession>
<dbReference type="PROSITE" id="PS51910">
    <property type="entry name" value="GH18_2"/>
    <property type="match status" value="1"/>
</dbReference>
<sequence length="661" mass="67044">MSAKAPAVLAPVAGTGAATSLPLAINSYWGQREPYHLHDVCAEGVEFVTVAFVTHTPEQAGGEFPETNFANNCRNPVQLTAPGGKSTKMINCDDVGKDIKYCQSKGIKVLVSLGGAVADMRLSDDKATHFADVLYKTFGPRKDTPKDYPRPFGDAEVNGFDLAVARPANLPPQERFDIEPYVKMVNHWRAKYPEPKLFISAAPQCSTDALLKPLVKKSNLDALFIMFSNAPCEFKSQDTSAGLKAYDSWVAELAGTPSQDAKIFVGLPAAEFQGETGYVEQKDVQTVVCSLKGKPKLGGISLWEGAEALKNKGTGPFEGKNYIDVVQDAIKKCEAAPSKDTDSQGRGQGQGQSKNNTNADGGNVKPGQSGQSGSAHAHAAVVGQGIKAMPFHNSSRIARPEGLAAPSGHAIIKTHTVTECAGKEHCTLGQVVAKTIPAHATDRPVEGKAGAAAAAAAAAAAGRKGPVDCASHAAAMAEAKASAYAAADAEAKAEAKGSAYAAANAEAKAEAKGSANAAAKADAKADAMTEAKGSANAAAKAAAAADASYGGDASKPSADNVPGKAAGKASNAAKPAADVSQKSADSAVKPAAGGANGSKPAASAVKPTASAPKPAGSGVASPTNRVIGTKGTTSPITGSASTVSLSLVGLAAIVAVQAMMM</sequence>
<feature type="compositionally biased region" description="Low complexity" evidence="2">
    <location>
        <begin position="562"/>
        <end position="577"/>
    </location>
</feature>
<dbReference type="AlphaFoldDB" id="A0A173GNA7"/>